<protein>
    <submittedName>
        <fullName evidence="6">Uncharacterized protein</fullName>
    </submittedName>
</protein>
<evidence type="ECO:0000256" key="2">
    <source>
        <dbReference type="ARBA" id="ARBA00022574"/>
    </source>
</evidence>
<dbReference type="FunFam" id="2.130.10.10:FF:000457">
    <property type="entry name" value="rRNA processing protein Pwp1"/>
    <property type="match status" value="1"/>
</dbReference>
<reference evidence="6 7" key="1">
    <citation type="submission" date="2017-12" db="EMBL/GenBank/DDBJ databases">
        <title>Comparative genomics of Botrytis spp.</title>
        <authorList>
            <person name="Valero-Jimenez C.A."/>
            <person name="Tapia P."/>
            <person name="Veloso J."/>
            <person name="Silva-Moreno E."/>
            <person name="Staats M."/>
            <person name="Valdes J.H."/>
            <person name="Van Kan J.A.L."/>
        </authorList>
    </citation>
    <scope>NUCLEOTIDE SEQUENCE [LARGE SCALE GENOMIC DNA]</scope>
    <source>
        <strain evidence="6 7">MUCL3349</strain>
    </source>
</reference>
<keyword evidence="1" id="KW-0597">Phosphoprotein</keyword>
<accession>A0A4Z1L1R0</accession>
<evidence type="ECO:0000313" key="6">
    <source>
        <dbReference type="EMBL" id="TGO90748.1"/>
    </source>
</evidence>
<feature type="compositionally biased region" description="Acidic residues" evidence="5">
    <location>
        <begin position="42"/>
        <end position="73"/>
    </location>
</feature>
<feature type="repeat" description="WD" evidence="4">
    <location>
        <begin position="312"/>
        <end position="347"/>
    </location>
</feature>
<proteinExistence type="predicted"/>
<evidence type="ECO:0000256" key="3">
    <source>
        <dbReference type="ARBA" id="ARBA00022737"/>
    </source>
</evidence>
<dbReference type="Pfam" id="PF00400">
    <property type="entry name" value="WD40"/>
    <property type="match status" value="3"/>
</dbReference>
<evidence type="ECO:0000256" key="4">
    <source>
        <dbReference type="PROSITE-ProRule" id="PRU00221"/>
    </source>
</evidence>
<dbReference type="PROSITE" id="PS00678">
    <property type="entry name" value="WD_REPEATS_1"/>
    <property type="match status" value="2"/>
</dbReference>
<dbReference type="EMBL" id="PQXO01000052">
    <property type="protein sequence ID" value="TGO90748.1"/>
    <property type="molecule type" value="Genomic_DNA"/>
</dbReference>
<organism evidence="6 7">
    <name type="scientific">Botrytis porri</name>
    <dbReference type="NCBI Taxonomy" id="87229"/>
    <lineage>
        <taxon>Eukaryota</taxon>
        <taxon>Fungi</taxon>
        <taxon>Dikarya</taxon>
        <taxon>Ascomycota</taxon>
        <taxon>Pezizomycotina</taxon>
        <taxon>Leotiomycetes</taxon>
        <taxon>Helotiales</taxon>
        <taxon>Sclerotiniaceae</taxon>
        <taxon>Botrytis</taxon>
    </lineage>
</organism>
<feature type="region of interest" description="Disordered" evidence="5">
    <location>
        <begin position="507"/>
        <end position="541"/>
    </location>
</feature>
<gene>
    <name evidence="6" type="ORF">BPOR_0052g00110</name>
</gene>
<dbReference type="InterPro" id="IPR015943">
    <property type="entry name" value="WD40/YVTN_repeat-like_dom_sf"/>
</dbReference>
<evidence type="ECO:0000256" key="5">
    <source>
        <dbReference type="SAM" id="MobiDB-lite"/>
    </source>
</evidence>
<evidence type="ECO:0000313" key="7">
    <source>
        <dbReference type="Proteomes" id="UP000297280"/>
    </source>
</evidence>
<dbReference type="InterPro" id="IPR036322">
    <property type="entry name" value="WD40_repeat_dom_sf"/>
</dbReference>
<keyword evidence="3" id="KW-0677">Repeat</keyword>
<dbReference type="Proteomes" id="UP000297280">
    <property type="component" value="Unassembled WGS sequence"/>
</dbReference>
<keyword evidence="7" id="KW-1185">Reference proteome</keyword>
<name>A0A4Z1L1R0_9HELO</name>
<dbReference type="InterPro" id="IPR019775">
    <property type="entry name" value="WD40_repeat_CS"/>
</dbReference>
<dbReference type="STRING" id="87229.A0A4Z1L1R0"/>
<sequence>MSMITATAWVPRGFAAPFPTKYNFDEEEFQRIADLAKLQLDDANDDLEEAQNEAENGADPDAMVDDEGSDDDEAPKGVKSTADEDDDLKEYDLDHYDDEVEEDKNGGEGMAMFGNVKSLAYHESNEEDPYITMAGNAEDEDEDREELQILATDNMLLAAKIEDEIAHLEVYVYEDGADNLYVHHDIMLPAIPLCVEWLDLPVGKPSVDKDSRANFVAVGTFDPDIEIWDLDTVDCMYPNAILGQGGQNKGGDEGAKKKKKNKKSKKANDEFHVDAVLSLAANRHHRNLLASSSADKTVKLWDLHTTTCAKSYTHHTDKVCSLAWHPKESTVLLSGSYDRTVVAADMRAPDAKAPRWGVESDVENVRWDPHDSNYFYVSTESGVIHFHDIRKAPANPSATKPVWMLQAHDDSVSSFDINPTIPGFLATGSGDKQVKLWNIQPTGPTMVVSRDLDVGKVFSTTFAPDEEVSFRLAVAGSKGLVQVWDCSTNPGVRRAFADRVAPVEGEIKERLVGVQNDSESEDDEELSEAEGGEVESMDEDD</sequence>
<dbReference type="OrthoDB" id="270624at2759"/>
<dbReference type="SMART" id="SM00320">
    <property type="entry name" value="WD40"/>
    <property type="match status" value="5"/>
</dbReference>
<dbReference type="Gene3D" id="2.130.10.10">
    <property type="entry name" value="YVTN repeat-like/Quinoprotein amine dehydrogenase"/>
    <property type="match status" value="2"/>
</dbReference>
<dbReference type="SUPFAM" id="SSF50978">
    <property type="entry name" value="WD40 repeat-like"/>
    <property type="match status" value="1"/>
</dbReference>
<feature type="region of interest" description="Disordered" evidence="5">
    <location>
        <begin position="40"/>
        <end position="91"/>
    </location>
</feature>
<dbReference type="FunFam" id="2.130.10.10:FF:000983">
    <property type="entry name" value="rRNA processing protein Pwp1, putative"/>
    <property type="match status" value="1"/>
</dbReference>
<dbReference type="AlphaFoldDB" id="A0A4Z1L1R0"/>
<comment type="caution">
    <text evidence="6">The sequence shown here is derived from an EMBL/GenBank/DDBJ whole genome shotgun (WGS) entry which is preliminary data.</text>
</comment>
<feature type="region of interest" description="Disordered" evidence="5">
    <location>
        <begin position="246"/>
        <end position="267"/>
    </location>
</feature>
<dbReference type="InterPro" id="IPR044285">
    <property type="entry name" value="PWP1"/>
</dbReference>
<dbReference type="GO" id="GO:0006364">
    <property type="term" value="P:rRNA processing"/>
    <property type="evidence" value="ECO:0007669"/>
    <property type="project" value="InterPro"/>
</dbReference>
<dbReference type="PRINTS" id="PR00320">
    <property type="entry name" value="GPROTEINBRPT"/>
</dbReference>
<evidence type="ECO:0000256" key="1">
    <source>
        <dbReference type="ARBA" id="ARBA00022553"/>
    </source>
</evidence>
<dbReference type="PROSITE" id="PS50294">
    <property type="entry name" value="WD_REPEATS_REGION"/>
    <property type="match status" value="2"/>
</dbReference>
<feature type="repeat" description="WD" evidence="4">
    <location>
        <begin position="269"/>
        <end position="311"/>
    </location>
</feature>
<feature type="compositionally biased region" description="Acidic residues" evidence="5">
    <location>
        <begin position="518"/>
        <end position="541"/>
    </location>
</feature>
<feature type="repeat" description="WD" evidence="4">
    <location>
        <begin position="405"/>
        <end position="440"/>
    </location>
</feature>
<feature type="compositionally biased region" description="Basic residues" evidence="5">
    <location>
        <begin position="256"/>
        <end position="265"/>
    </location>
</feature>
<dbReference type="PROSITE" id="PS50082">
    <property type="entry name" value="WD_REPEATS_2"/>
    <property type="match status" value="3"/>
</dbReference>
<keyword evidence="2 4" id="KW-0853">WD repeat</keyword>
<dbReference type="InterPro" id="IPR020472">
    <property type="entry name" value="WD40_PAC1"/>
</dbReference>
<dbReference type="PANTHER" id="PTHR14091:SF0">
    <property type="entry name" value="PERIODIC TRYPTOPHAN PROTEIN 1 HOMOLOG"/>
    <property type="match status" value="1"/>
</dbReference>
<dbReference type="PANTHER" id="PTHR14091">
    <property type="entry name" value="PERIODIC TRYPTOPHAN PROTEIN 1"/>
    <property type="match status" value="1"/>
</dbReference>
<dbReference type="InterPro" id="IPR001680">
    <property type="entry name" value="WD40_rpt"/>
</dbReference>
<dbReference type="GO" id="GO:0005634">
    <property type="term" value="C:nucleus"/>
    <property type="evidence" value="ECO:0007669"/>
    <property type="project" value="TreeGrafter"/>
</dbReference>